<evidence type="ECO:0000313" key="2">
    <source>
        <dbReference type="EMBL" id="CZS98380.1"/>
    </source>
</evidence>
<reference evidence="3" key="1">
    <citation type="submission" date="2016-03" db="EMBL/GenBank/DDBJ databases">
        <authorList>
            <person name="Guldener U."/>
        </authorList>
    </citation>
    <scope>NUCLEOTIDE SEQUENCE [LARGE SCALE GENOMIC DNA]</scope>
    <source>
        <strain evidence="3">04CH-RAC-A.6.1</strain>
    </source>
</reference>
<protein>
    <submittedName>
        <fullName evidence="2">Uncharacterized protein</fullName>
    </submittedName>
</protein>
<feature type="region of interest" description="Disordered" evidence="1">
    <location>
        <begin position="65"/>
        <end position="121"/>
    </location>
</feature>
<dbReference type="AlphaFoldDB" id="A0A1E1KK40"/>
<dbReference type="Proteomes" id="UP000178912">
    <property type="component" value="Unassembled WGS sequence"/>
</dbReference>
<evidence type="ECO:0000313" key="3">
    <source>
        <dbReference type="Proteomes" id="UP000178912"/>
    </source>
</evidence>
<accession>A0A1E1KK40</accession>
<name>A0A1E1KK40_9HELO</name>
<dbReference type="EMBL" id="FJUX01000036">
    <property type="protein sequence ID" value="CZS98380.1"/>
    <property type="molecule type" value="Genomic_DNA"/>
</dbReference>
<gene>
    <name evidence="2" type="ORF">RAG0_07158</name>
</gene>
<sequence length="353" mass="39844">MPTQKRKQNFGDDDLKKRQKFTQNYWDSLSVLWLTRRALEEHEDRCCCDRSSSSVPTQAREISLSRFARNGGPDLSDLRGYSPKTLLEIGPPRSSAGARSRRSESKSSRNSPATFSKASARTSAYDRNFEQQLIDHQIYPNNRAAKPDNWADINLRMTQPRASLSPSKFSEEAFEKFQKISESTLTEAKVMNTAFPIILGSNATDIPSEQSLLFKHLKSLTDETVVDAKPDFYDGPDGSAAVAKRQACYDGALGARAMTSMRQYRQPPILDHKALSITTAFHDSCLRLYTTHITDLGSEDGPRYHMTQLRSFAMSDTVETFREGASALRNARDWAMEQREQVIKYSKHGSRHG</sequence>
<dbReference type="OrthoDB" id="3561869at2759"/>
<organism evidence="2 3">
    <name type="scientific">Rhynchosporium agropyri</name>
    <dbReference type="NCBI Taxonomy" id="914238"/>
    <lineage>
        <taxon>Eukaryota</taxon>
        <taxon>Fungi</taxon>
        <taxon>Dikarya</taxon>
        <taxon>Ascomycota</taxon>
        <taxon>Pezizomycotina</taxon>
        <taxon>Leotiomycetes</taxon>
        <taxon>Helotiales</taxon>
        <taxon>Ploettnerulaceae</taxon>
        <taxon>Rhynchosporium</taxon>
    </lineage>
</organism>
<evidence type="ECO:0000256" key="1">
    <source>
        <dbReference type="SAM" id="MobiDB-lite"/>
    </source>
</evidence>
<proteinExistence type="predicted"/>
<keyword evidence="3" id="KW-1185">Reference proteome</keyword>